<evidence type="ECO:0000313" key="2">
    <source>
        <dbReference type="Proteomes" id="UP001159428"/>
    </source>
</evidence>
<evidence type="ECO:0000313" key="1">
    <source>
        <dbReference type="EMBL" id="CAH3156707.1"/>
    </source>
</evidence>
<name>A0AAU9XSK6_9CNID</name>
<keyword evidence="2" id="KW-1185">Reference proteome</keyword>
<comment type="caution">
    <text evidence="1">The sequence shown here is derived from an EMBL/GenBank/DDBJ whole genome shotgun (WGS) entry which is preliminary data.</text>
</comment>
<gene>
    <name evidence="1" type="ORF">PMEA_00029700</name>
</gene>
<dbReference type="AlphaFoldDB" id="A0AAU9XSK6"/>
<sequence>DLLLTGNQILKVFSKVANPSFSFSNPTFLLAIPPGVPVVFPGRHDAIIIEIRFQRLCRAVKGYDAFSFITSSSVMPPCVTFM</sequence>
<reference evidence="1 2" key="1">
    <citation type="submission" date="2022-05" db="EMBL/GenBank/DDBJ databases">
        <authorList>
            <consortium name="Genoscope - CEA"/>
            <person name="William W."/>
        </authorList>
    </citation>
    <scope>NUCLEOTIDE SEQUENCE [LARGE SCALE GENOMIC DNA]</scope>
</reference>
<protein>
    <submittedName>
        <fullName evidence="1">Uncharacterized protein</fullName>
    </submittedName>
</protein>
<dbReference type="Proteomes" id="UP001159428">
    <property type="component" value="Unassembled WGS sequence"/>
</dbReference>
<feature type="non-terminal residue" evidence="1">
    <location>
        <position position="1"/>
    </location>
</feature>
<accession>A0AAU9XSK6</accession>
<proteinExistence type="predicted"/>
<dbReference type="EMBL" id="CALNXJ010000062">
    <property type="protein sequence ID" value="CAH3156707.1"/>
    <property type="molecule type" value="Genomic_DNA"/>
</dbReference>
<organism evidence="1 2">
    <name type="scientific">Pocillopora meandrina</name>
    <dbReference type="NCBI Taxonomy" id="46732"/>
    <lineage>
        <taxon>Eukaryota</taxon>
        <taxon>Metazoa</taxon>
        <taxon>Cnidaria</taxon>
        <taxon>Anthozoa</taxon>
        <taxon>Hexacorallia</taxon>
        <taxon>Scleractinia</taxon>
        <taxon>Astrocoeniina</taxon>
        <taxon>Pocilloporidae</taxon>
        <taxon>Pocillopora</taxon>
    </lineage>
</organism>